<dbReference type="InterPro" id="IPR012773">
    <property type="entry name" value="Ectoine_EctB"/>
</dbReference>
<dbReference type="NCBIfam" id="TIGR02407">
    <property type="entry name" value="ectoine_ectB"/>
    <property type="match status" value="1"/>
</dbReference>
<comment type="function">
    <text evidence="7">Catalyzes reversively the conversion of L-aspartate beta-semialdehyde (ASA) to L-2,4-diaminobutyrate (DABA) by transamination with L-glutamate.</text>
</comment>
<dbReference type="InterPro" id="IPR004637">
    <property type="entry name" value="Dat"/>
</dbReference>
<dbReference type="AlphaFoldDB" id="A0A081RZU0"/>
<keyword evidence="5 6" id="KW-0663">Pyridoxal phosphate</keyword>
<evidence type="ECO:0000313" key="9">
    <source>
        <dbReference type="Proteomes" id="UP000028002"/>
    </source>
</evidence>
<keyword evidence="3 7" id="KW-0032">Aminotransferase</keyword>
<dbReference type="PROSITE" id="PS00600">
    <property type="entry name" value="AA_TRANSFER_CLASS_3"/>
    <property type="match status" value="1"/>
</dbReference>
<dbReference type="NCBIfam" id="NF006733">
    <property type="entry name" value="PRK09264.1"/>
    <property type="match status" value="1"/>
</dbReference>
<keyword evidence="4 7" id="KW-0808">Transferase</keyword>
<comment type="cofactor">
    <cofactor evidence="1 7">
        <name>pyridoxal 5'-phosphate</name>
        <dbReference type="ChEBI" id="CHEBI:597326"/>
    </cofactor>
</comment>
<dbReference type="InterPro" id="IPR005814">
    <property type="entry name" value="Aminotrans_3"/>
</dbReference>
<dbReference type="CDD" id="cd00610">
    <property type="entry name" value="OAT_like"/>
    <property type="match status" value="1"/>
</dbReference>
<dbReference type="GO" id="GO:0047307">
    <property type="term" value="F:diaminobutyrate-pyruvate transaminase activity"/>
    <property type="evidence" value="ECO:0007669"/>
    <property type="project" value="InterPro"/>
</dbReference>
<dbReference type="EC" id="2.6.1.76" evidence="7"/>
<gene>
    <name evidence="8" type="ORF">MEG1DRAFT_01123</name>
</gene>
<evidence type="ECO:0000256" key="4">
    <source>
        <dbReference type="ARBA" id="ARBA00022679"/>
    </source>
</evidence>
<evidence type="ECO:0000256" key="6">
    <source>
        <dbReference type="RuleBase" id="RU003560"/>
    </source>
</evidence>
<comment type="pathway">
    <text evidence="7">Amine and polyamine biosynthesis; ectoine biosynthesis; L-ectoine from L-aspartate 4-semialdehyde: step 1/3.</text>
</comment>
<dbReference type="InterPro" id="IPR015424">
    <property type="entry name" value="PyrdxlP-dep_Trfase"/>
</dbReference>
<accession>A0A081RZU0</accession>
<dbReference type="InterPro" id="IPR015421">
    <property type="entry name" value="PyrdxlP-dep_Trfase_major"/>
</dbReference>
<dbReference type="UniPathway" id="UPA00067">
    <property type="reaction ID" value="UER00121"/>
</dbReference>
<dbReference type="NCBIfam" id="TIGR00709">
    <property type="entry name" value="dat"/>
    <property type="match status" value="1"/>
</dbReference>
<dbReference type="RefSeq" id="WP_036837733.1">
    <property type="nucleotide sequence ID" value="NZ_CAWLUD010000013.1"/>
</dbReference>
<comment type="caution">
    <text evidence="8">The sequence shown here is derived from an EMBL/GenBank/DDBJ whole genome shotgun (WGS) entry which is preliminary data.</text>
</comment>
<name>A0A081RZU0_PHOTE</name>
<evidence type="ECO:0000256" key="7">
    <source>
        <dbReference type="RuleBase" id="RU365034"/>
    </source>
</evidence>
<dbReference type="PANTHER" id="PTHR43552:SF2">
    <property type="entry name" value="DIAMINOBUTYRATE--2-OXOGLUTARATE TRANSAMINASE"/>
    <property type="match status" value="1"/>
</dbReference>
<dbReference type="EMBL" id="JGVH01000013">
    <property type="protein sequence ID" value="KER04193.1"/>
    <property type="molecule type" value="Genomic_DNA"/>
</dbReference>
<evidence type="ECO:0000256" key="3">
    <source>
        <dbReference type="ARBA" id="ARBA00022576"/>
    </source>
</evidence>
<dbReference type="Gene3D" id="3.90.1150.10">
    <property type="entry name" value="Aspartate Aminotransferase, domain 1"/>
    <property type="match status" value="1"/>
</dbReference>
<dbReference type="GO" id="GO:0045303">
    <property type="term" value="F:diaminobutyrate-2-oxoglutarate transaminase activity"/>
    <property type="evidence" value="ECO:0007669"/>
    <property type="project" value="UniProtKB-EC"/>
</dbReference>
<organism evidence="8 9">
    <name type="scientific">Photorhabdus temperata subsp. temperata Meg1</name>
    <dbReference type="NCBI Taxonomy" id="1393735"/>
    <lineage>
        <taxon>Bacteria</taxon>
        <taxon>Pseudomonadati</taxon>
        <taxon>Pseudomonadota</taxon>
        <taxon>Gammaproteobacteria</taxon>
        <taxon>Enterobacterales</taxon>
        <taxon>Morganellaceae</taxon>
        <taxon>Photorhabdus</taxon>
    </lineage>
</organism>
<proteinExistence type="inferred from homology"/>
<evidence type="ECO:0000256" key="2">
    <source>
        <dbReference type="ARBA" id="ARBA00008954"/>
    </source>
</evidence>
<dbReference type="Pfam" id="PF00202">
    <property type="entry name" value="Aminotran_3"/>
    <property type="match status" value="1"/>
</dbReference>
<dbReference type="PANTHER" id="PTHR43552">
    <property type="entry name" value="DIAMINOBUTYRATE--2-OXOGLUTARATE AMINOTRANSFERASE"/>
    <property type="match status" value="1"/>
</dbReference>
<comment type="catalytic activity">
    <reaction evidence="7">
        <text>L-2,4-diaminobutanoate + 2-oxoglutarate = L-aspartate 4-semialdehyde + L-glutamate</text>
        <dbReference type="Rhea" id="RHEA:11160"/>
        <dbReference type="ChEBI" id="CHEBI:16810"/>
        <dbReference type="ChEBI" id="CHEBI:29985"/>
        <dbReference type="ChEBI" id="CHEBI:58761"/>
        <dbReference type="ChEBI" id="CHEBI:537519"/>
        <dbReference type="EC" id="2.6.1.76"/>
    </reaction>
</comment>
<dbReference type="PIRSF" id="PIRSF000521">
    <property type="entry name" value="Transaminase_4ab_Lys_Orn"/>
    <property type="match status" value="1"/>
</dbReference>
<reference evidence="8 9" key="1">
    <citation type="submission" date="2014-03" db="EMBL/GenBank/DDBJ databases">
        <title>Draft Genome of Photorhabdus temperata Meg1.</title>
        <authorList>
            <person name="Hurst S.G.IV."/>
            <person name="Morris K."/>
            <person name="Thomas K."/>
            <person name="Tisa L.S."/>
        </authorList>
    </citation>
    <scope>NUCLEOTIDE SEQUENCE [LARGE SCALE GENOMIC DNA]</scope>
    <source>
        <strain evidence="8 9">Meg1</strain>
    </source>
</reference>
<evidence type="ECO:0000256" key="1">
    <source>
        <dbReference type="ARBA" id="ARBA00001933"/>
    </source>
</evidence>
<dbReference type="InterPro" id="IPR049704">
    <property type="entry name" value="Aminotrans_3_PPA_site"/>
</dbReference>
<dbReference type="InterPro" id="IPR015422">
    <property type="entry name" value="PyrdxlP-dep_Trfase_small"/>
</dbReference>
<dbReference type="Gene3D" id="3.40.640.10">
    <property type="entry name" value="Type I PLP-dependent aspartate aminotransferase-like (Major domain)"/>
    <property type="match status" value="1"/>
</dbReference>
<dbReference type="Proteomes" id="UP000028002">
    <property type="component" value="Unassembled WGS sequence"/>
</dbReference>
<comment type="similarity">
    <text evidence="2 6">Belongs to the class-III pyridoxal-phosphate-dependent aminotransferase family.</text>
</comment>
<dbReference type="GO" id="GO:0019491">
    <property type="term" value="P:ectoine biosynthetic process"/>
    <property type="evidence" value="ECO:0007669"/>
    <property type="project" value="UniProtKB-UniPathway"/>
</dbReference>
<dbReference type="PATRIC" id="fig|1393735.3.peg.1162"/>
<evidence type="ECO:0000256" key="5">
    <source>
        <dbReference type="ARBA" id="ARBA00022898"/>
    </source>
</evidence>
<dbReference type="SUPFAM" id="SSF53383">
    <property type="entry name" value="PLP-dependent transferases"/>
    <property type="match status" value="1"/>
</dbReference>
<evidence type="ECO:0000313" key="8">
    <source>
        <dbReference type="EMBL" id="KER04193.1"/>
    </source>
</evidence>
<sequence>MNLSVFENIESEVRSYCRNFPSIFSRGKNALLFDKQGNEYLDFLAGAGSVNYGHNDPSMIEAAIHYLSENGILQGLDMHTEAKETFLTTLHEYILAPRHLRYKVQFTGPTGTNAIEAALKLARKVTGRHTIACFSGGYHGMSLGSLSITANPAKRQSTGLQIPGVLRLPYDQFSVTDVGQQLSFIRDMLCKPGNGIDLPAAFILECVQGEGGLNCASVAWLQGLTTLAREIGSLLIIDDIQAGCGRTGNFFSFEEAGITPDIVCISKSISGSGLPMSINLISPDLDKWYPGEHNGTFRGNNLAMTTATVALKKYWGDASFSQQIKRKEQFLKTIFQSELQDLDTPFSIVGKGLMVGIKFTASVLAKKISRSLFERKLLIETCGPQNEVVKCMPPLTIEDERLQEGAERIIAATRNIIQSLRHAETTLPIKKVSL</sequence>
<protein>
    <recommendedName>
        <fullName evidence="7">Diaminobutyrate--2-oxoglutarate transaminase</fullName>
        <ecNumber evidence="7">2.6.1.76</ecNumber>
    </recommendedName>
    <alternativeName>
        <fullName evidence="7">DABA aminotransferase</fullName>
    </alternativeName>
</protein>
<dbReference type="GO" id="GO:0030170">
    <property type="term" value="F:pyridoxal phosphate binding"/>
    <property type="evidence" value="ECO:0007669"/>
    <property type="project" value="InterPro"/>
</dbReference>